<dbReference type="Gene3D" id="3.40.630.30">
    <property type="match status" value="1"/>
</dbReference>
<dbReference type="OrthoDB" id="6293260at2"/>
<dbReference type="InterPro" id="IPR016181">
    <property type="entry name" value="Acyl_CoA_acyltransferase"/>
</dbReference>
<dbReference type="EMBL" id="SJFN01000008">
    <property type="protein sequence ID" value="TBW39269.1"/>
    <property type="molecule type" value="Genomic_DNA"/>
</dbReference>
<dbReference type="AlphaFoldDB" id="A0A4Q9VT97"/>
<dbReference type="Proteomes" id="UP000292781">
    <property type="component" value="Unassembled WGS sequence"/>
</dbReference>
<dbReference type="PROSITE" id="PS51186">
    <property type="entry name" value="GNAT"/>
    <property type="match status" value="1"/>
</dbReference>
<gene>
    <name evidence="2" type="ORF">EYW49_07205</name>
</gene>
<keyword evidence="3" id="KW-1185">Reference proteome</keyword>
<dbReference type="PANTHER" id="PTHR43792">
    <property type="entry name" value="GNAT FAMILY, PUTATIVE (AFU_ORTHOLOGUE AFUA_3G00765)-RELATED-RELATED"/>
    <property type="match status" value="1"/>
</dbReference>
<comment type="caution">
    <text evidence="2">The sequence shown here is derived from an EMBL/GenBank/DDBJ whole genome shotgun (WGS) entry which is preliminary data.</text>
</comment>
<evidence type="ECO:0000313" key="3">
    <source>
        <dbReference type="Proteomes" id="UP000292781"/>
    </source>
</evidence>
<dbReference type="PANTHER" id="PTHR43792:SF16">
    <property type="entry name" value="N-ACETYLTRANSFERASE DOMAIN-CONTAINING PROTEIN"/>
    <property type="match status" value="1"/>
</dbReference>
<dbReference type="InterPro" id="IPR000182">
    <property type="entry name" value="GNAT_dom"/>
</dbReference>
<dbReference type="SUPFAM" id="SSF55729">
    <property type="entry name" value="Acyl-CoA N-acyltransferases (Nat)"/>
    <property type="match status" value="1"/>
</dbReference>
<dbReference type="Pfam" id="PF13302">
    <property type="entry name" value="Acetyltransf_3"/>
    <property type="match status" value="1"/>
</dbReference>
<accession>A0A4Q9VT97</accession>
<reference evidence="2 3" key="1">
    <citation type="submission" date="2019-02" db="EMBL/GenBank/DDBJ databases">
        <title>Siculibacillus lacustris gen. nov., sp. nov., a new rosette-forming bacterium isolated from a freshwater crater lake (Lake St. Ana, Romania).</title>
        <authorList>
            <person name="Felfoldi T."/>
            <person name="Marton Z."/>
            <person name="Szabo A."/>
            <person name="Mentes A."/>
            <person name="Boka K."/>
            <person name="Marialigeti K."/>
            <person name="Mathe I."/>
            <person name="Koncz M."/>
            <person name="Schumann P."/>
            <person name="Toth E."/>
        </authorList>
    </citation>
    <scope>NUCLEOTIDE SEQUENCE [LARGE SCALE GENOMIC DNA]</scope>
    <source>
        <strain evidence="2 3">SA-279</strain>
    </source>
</reference>
<dbReference type="GO" id="GO:0016747">
    <property type="term" value="F:acyltransferase activity, transferring groups other than amino-acyl groups"/>
    <property type="evidence" value="ECO:0007669"/>
    <property type="project" value="InterPro"/>
</dbReference>
<evidence type="ECO:0000313" key="2">
    <source>
        <dbReference type="EMBL" id="TBW39269.1"/>
    </source>
</evidence>
<feature type="domain" description="N-acetyltransferase" evidence="1">
    <location>
        <begin position="12"/>
        <end position="175"/>
    </location>
</feature>
<sequence length="179" mass="20013">MIDIPTLETPRLRLRPYRLDDFTDYARMWADPAVVRFIGGTPLSREAAWIRFLRQIGVWYHFGFGFFVVEDRTDGTFFGECGFHELRRAIVPSLEGTIECGWGLAAIAQGRGLAREAMEAALVWCDAHHPGRRQTCMISTGNTPSIAVATKLGFREFARSDHHGDPVILMERTAGGVTG</sequence>
<organism evidence="2 3">
    <name type="scientific">Siculibacillus lacustris</name>
    <dbReference type="NCBI Taxonomy" id="1549641"/>
    <lineage>
        <taxon>Bacteria</taxon>
        <taxon>Pseudomonadati</taxon>
        <taxon>Pseudomonadota</taxon>
        <taxon>Alphaproteobacteria</taxon>
        <taxon>Hyphomicrobiales</taxon>
        <taxon>Ancalomicrobiaceae</taxon>
        <taxon>Siculibacillus</taxon>
    </lineage>
</organism>
<dbReference type="InterPro" id="IPR051531">
    <property type="entry name" value="N-acetyltransferase"/>
</dbReference>
<protein>
    <submittedName>
        <fullName evidence="2">N-acetyltransferase</fullName>
    </submittedName>
</protein>
<dbReference type="RefSeq" id="WP_131307674.1">
    <property type="nucleotide sequence ID" value="NZ_SJFN01000008.1"/>
</dbReference>
<proteinExistence type="predicted"/>
<keyword evidence="2" id="KW-0808">Transferase</keyword>
<name>A0A4Q9VT97_9HYPH</name>
<evidence type="ECO:0000259" key="1">
    <source>
        <dbReference type="PROSITE" id="PS51186"/>
    </source>
</evidence>